<reference evidence="2" key="1">
    <citation type="submission" date="2020-10" db="EMBL/GenBank/DDBJ databases">
        <authorList>
            <person name="Kusch S."/>
        </authorList>
    </citation>
    <scope>NUCLEOTIDE SEQUENCE</scope>
    <source>
        <strain evidence="2">SwB9</strain>
    </source>
</reference>
<gene>
    <name evidence="2" type="ORF">SCLTRI_LOCUS6935</name>
</gene>
<feature type="compositionally biased region" description="Basic and acidic residues" evidence="1">
    <location>
        <begin position="1083"/>
        <end position="1100"/>
    </location>
</feature>
<dbReference type="Pfam" id="PF12224">
    <property type="entry name" value="Amidoligase_2"/>
    <property type="match status" value="1"/>
</dbReference>
<feature type="region of interest" description="Disordered" evidence="1">
    <location>
        <begin position="1063"/>
        <end position="1131"/>
    </location>
</feature>
<dbReference type="InterPro" id="IPR022025">
    <property type="entry name" value="Amidoligase_2"/>
</dbReference>
<dbReference type="PANTHER" id="PTHR36847:SF1">
    <property type="entry name" value="AMIDOLIGASE ENZYME"/>
    <property type="match status" value="1"/>
</dbReference>
<sequence>METKPIIERPLIPSDTPSFGIEFEFLIAFLKNPEIPNPNPSDPRTVYFPSTAEDDVSLSLVPAGKENWASEWSIYAHIKRTLSSIGLPTEPGKAHSNFAMWEVTTDGSIQRPKPPSKRNKKAYDDWRTYSYYPIEVRTPAYYYSEDALTDIADFCKIMRKNYLITVNASCGLHVHIGYGLSGFELPHLRRLGALIEAFEPQLDSIHPAHRIDGQNTHCTSFRRGTYYQRKFRQEQGRDPRVLEVLATVLTCRTRDQFRAFVASEGPTGTVGFESGTSSWNFDRMGTETRRKVDWVQDTIEFRGHEGTLDPEGVENWTRLLVGLVKYTRDPDMLEFGSLLQRVTGEKWVKEFLDTKATGERYGLGGKMFRPVFGQTWCGLVDFLRLLGLDSPANYYEKRKGKYLENGLYTHWYSSAPVEYTVLGDGGSDVKDSEDSKTSDDSPSSDSSSGHFRPFDPNPNPGTQPGAPPGVPPRSPPPGAEPEPGNNDGENQGQDQDEPAPSETKSAPASSSSEEFPARPGTKKLQEAGAANNPPSGSASSRDSASSASSEFTNPTPPVVPGDAEPVPVESPVPMDSGLATEDSGAVSVVPAVPAVPSLPPLPQDSLPGFNLPPAPTDSLPAPKPSEKGVPSPSSPASHKSSNPNSKSRSKSTDSSKEPDKTSSEYEADALAAKEVLRKFWEEETKRQEEEDEERKEKKRQRSSMGGGSSERSERSVGSGSLAFDDPGPKDEGQEELVPWEERPRQQEGVENPASEEGEGLEYLVVYGETKLPPLPGHINYSFRTATQHSHLLNGTTPKQIRALAPNIGNAIGSRFHRRDREPSSPWLQEAPDIASMNPRRIPYPGPDPWLGRPNFPLFQARAQLADALYEEEIDAENEDGIWRGKGTMGETWDIQHGEPGTRSEKLRRMLEGLRIHDVSPSIKGYLRYKARLHGRKDFYTNPDHLFPPAAKTLEEFEKNDDDWWRFEVACMTMNDLFEKSNDADDEIAEDACEAILRIGGPDGMGAEYWPEGAQNPFSNLPRTQEPVQEDVSPHTDVPGIHFPFPGQSQADFWEGLEVLKQEEEDRRKQKEEKDRIANALREQNQKIMDEMRQAEEEMEKRRKKNMPPPLPPRSNLRPPPLPPRPVDPEKK</sequence>
<dbReference type="Proteomes" id="UP000624404">
    <property type="component" value="Unassembled WGS sequence"/>
</dbReference>
<feature type="compositionally biased region" description="Low complexity" evidence="1">
    <location>
        <begin position="481"/>
        <end position="493"/>
    </location>
</feature>
<accession>A0A8H2W070</accession>
<protein>
    <submittedName>
        <fullName evidence="2">5cb94048-d37f-4b97-8694-34cfa5aeb18a</fullName>
    </submittedName>
</protein>
<evidence type="ECO:0000256" key="1">
    <source>
        <dbReference type="SAM" id="MobiDB-lite"/>
    </source>
</evidence>
<dbReference type="OrthoDB" id="412402at2759"/>
<feature type="compositionally biased region" description="Basic and acidic residues" evidence="1">
    <location>
        <begin position="1063"/>
        <end position="1076"/>
    </location>
</feature>
<dbReference type="EMBL" id="CAJHIA010000024">
    <property type="protein sequence ID" value="CAD6447143.1"/>
    <property type="molecule type" value="Genomic_DNA"/>
</dbReference>
<feature type="compositionally biased region" description="Low complexity" evidence="1">
    <location>
        <begin position="500"/>
        <end position="514"/>
    </location>
</feature>
<evidence type="ECO:0000313" key="3">
    <source>
        <dbReference type="Proteomes" id="UP000624404"/>
    </source>
</evidence>
<feature type="compositionally biased region" description="Low complexity" evidence="1">
    <location>
        <begin position="527"/>
        <end position="549"/>
    </location>
</feature>
<organism evidence="2 3">
    <name type="scientific">Sclerotinia trifoliorum</name>
    <dbReference type="NCBI Taxonomy" id="28548"/>
    <lineage>
        <taxon>Eukaryota</taxon>
        <taxon>Fungi</taxon>
        <taxon>Dikarya</taxon>
        <taxon>Ascomycota</taxon>
        <taxon>Pezizomycotina</taxon>
        <taxon>Leotiomycetes</taxon>
        <taxon>Helotiales</taxon>
        <taxon>Sclerotiniaceae</taxon>
        <taxon>Sclerotinia</taxon>
    </lineage>
</organism>
<feature type="region of interest" description="Disordered" evidence="1">
    <location>
        <begin position="682"/>
        <end position="757"/>
    </location>
</feature>
<proteinExistence type="predicted"/>
<evidence type="ECO:0000313" key="2">
    <source>
        <dbReference type="EMBL" id="CAD6447143.1"/>
    </source>
</evidence>
<dbReference type="PANTHER" id="PTHR36847">
    <property type="entry name" value="AMIDOLIGASE ENZYME"/>
    <property type="match status" value="1"/>
</dbReference>
<feature type="compositionally biased region" description="Low complexity" evidence="1">
    <location>
        <begin position="585"/>
        <end position="595"/>
    </location>
</feature>
<feature type="compositionally biased region" description="Basic and acidic residues" evidence="1">
    <location>
        <begin position="650"/>
        <end position="663"/>
    </location>
</feature>
<feature type="region of interest" description="Disordered" evidence="1">
    <location>
        <begin position="423"/>
        <end position="669"/>
    </location>
</feature>
<feature type="compositionally biased region" description="Basic and acidic residues" evidence="1">
    <location>
        <begin position="427"/>
        <end position="439"/>
    </location>
</feature>
<feature type="compositionally biased region" description="Low complexity" evidence="1">
    <location>
        <begin position="630"/>
        <end position="646"/>
    </location>
</feature>
<name>A0A8H2W070_9HELO</name>
<feature type="compositionally biased region" description="Pro residues" evidence="1">
    <location>
        <begin position="1106"/>
        <end position="1125"/>
    </location>
</feature>
<feature type="compositionally biased region" description="Pro residues" evidence="1">
    <location>
        <begin position="455"/>
        <end position="480"/>
    </location>
</feature>
<comment type="caution">
    <text evidence="2">The sequence shown here is derived from an EMBL/GenBank/DDBJ whole genome shotgun (WGS) entry which is preliminary data.</text>
</comment>
<dbReference type="AlphaFoldDB" id="A0A8H2W070"/>
<keyword evidence="3" id="KW-1185">Reference proteome</keyword>